<evidence type="ECO:0000256" key="5">
    <source>
        <dbReference type="PIRSR" id="PIRSR000615-1"/>
    </source>
</evidence>
<feature type="compositionally biased region" description="Basic and acidic residues" evidence="7">
    <location>
        <begin position="403"/>
        <end position="413"/>
    </location>
</feature>
<dbReference type="Gene3D" id="3.30.200.20">
    <property type="entry name" value="Phosphorylase Kinase, domain 1"/>
    <property type="match status" value="1"/>
</dbReference>
<keyword evidence="6" id="KW-0479">Metal-binding</keyword>
<dbReference type="GO" id="GO:0046872">
    <property type="term" value="F:metal ion binding"/>
    <property type="evidence" value="ECO:0007669"/>
    <property type="project" value="UniProtKB-KW"/>
</dbReference>
<keyword evidence="1" id="KW-0808">Transferase</keyword>
<feature type="binding site" evidence="6">
    <location>
        <position position="258"/>
    </location>
    <ligand>
        <name>Mg(2+)</name>
        <dbReference type="ChEBI" id="CHEBI:18420"/>
    </ligand>
</feature>
<evidence type="ECO:0000256" key="2">
    <source>
        <dbReference type="ARBA" id="ARBA00022741"/>
    </source>
</evidence>
<dbReference type="InterPro" id="IPR000719">
    <property type="entry name" value="Prot_kinase_dom"/>
</dbReference>
<dbReference type="InterPro" id="IPR001245">
    <property type="entry name" value="Ser-Thr/Tyr_kinase_cat_dom"/>
</dbReference>
<feature type="region of interest" description="Disordered" evidence="7">
    <location>
        <begin position="394"/>
        <end position="413"/>
    </location>
</feature>
<evidence type="ECO:0000259" key="8">
    <source>
        <dbReference type="PROSITE" id="PS50011"/>
    </source>
</evidence>
<dbReference type="Pfam" id="PF07714">
    <property type="entry name" value="PK_Tyr_Ser-Thr"/>
    <property type="match status" value="1"/>
</dbReference>
<protein>
    <recommendedName>
        <fullName evidence="8">Protein kinase domain-containing protein</fullName>
    </recommendedName>
</protein>
<dbReference type="PANTHER" id="PTHR44329">
    <property type="entry name" value="SERINE/THREONINE-PROTEIN KINASE TNNI3K-RELATED"/>
    <property type="match status" value="1"/>
</dbReference>
<keyword evidence="3" id="KW-0418">Kinase</keyword>
<evidence type="ECO:0000256" key="4">
    <source>
        <dbReference type="ARBA" id="ARBA00022840"/>
    </source>
</evidence>
<sequence>MPSSAALKAYKEREAMMKDDPLSGAEIPILLDTAKEIIEKLSQRTNCFEEEREQLFPRFERKELQLSRVLGRGGFCVVNEVKGIKLDSGSAAAKDEAARNKDKELSQYEEAFTRDFVATRSLREGKVARYAIKQLSDACHNDNHLFLKGIIDLALEAKFLAVLEHPHIIKMRAVASVGPVSKNYFLILDRLYDTLEQRIRSWKAKKKRGKSFIGKVTGAKKKKNEIELERMVTSADLASAMKYMHDQSIIYRDLKPDNIGFDVRGDVKIFDFGLAKELRDDIKYPDGTYKLTGFTGSMRYMAPEVAKSLPYGLSADVYSFGILFWSIIAMDTPFATYSCKMHEELVVTKGYRPACDKSWPEVWSNLMKKSWSPTPADRPSFKEIARTLNDECEMLTPSEDGSGSDRLDQSRRNTLDISLSKKKISA</sequence>
<dbReference type="GO" id="GO:0005524">
    <property type="term" value="F:ATP binding"/>
    <property type="evidence" value="ECO:0007669"/>
    <property type="project" value="UniProtKB-KW"/>
</dbReference>
<evidence type="ECO:0000256" key="6">
    <source>
        <dbReference type="PIRSR" id="PIRSR000615-3"/>
    </source>
</evidence>
<evidence type="ECO:0000313" key="9">
    <source>
        <dbReference type="EMBL" id="CAD9318171.1"/>
    </source>
</evidence>
<keyword evidence="6" id="KW-0460">Magnesium</keyword>
<dbReference type="PROSITE" id="PS50011">
    <property type="entry name" value="PROTEIN_KINASE_DOM"/>
    <property type="match status" value="1"/>
</dbReference>
<feature type="domain" description="Protein kinase" evidence="8">
    <location>
        <begin position="64"/>
        <end position="395"/>
    </location>
</feature>
<accession>A0A7S1YSP4</accession>
<dbReference type="AlphaFoldDB" id="A0A7S1YSP4"/>
<evidence type="ECO:0000256" key="1">
    <source>
        <dbReference type="ARBA" id="ARBA00022679"/>
    </source>
</evidence>
<feature type="binding site" evidence="6">
    <location>
        <position position="271"/>
    </location>
    <ligand>
        <name>Mg(2+)</name>
        <dbReference type="ChEBI" id="CHEBI:18420"/>
    </ligand>
</feature>
<evidence type="ECO:0000256" key="3">
    <source>
        <dbReference type="ARBA" id="ARBA00022777"/>
    </source>
</evidence>
<dbReference type="EMBL" id="HBGN01007205">
    <property type="protein sequence ID" value="CAD9318171.1"/>
    <property type="molecule type" value="Transcribed_RNA"/>
</dbReference>
<dbReference type="GO" id="GO:0004674">
    <property type="term" value="F:protein serine/threonine kinase activity"/>
    <property type="evidence" value="ECO:0007669"/>
    <property type="project" value="TreeGrafter"/>
</dbReference>
<organism evidence="9">
    <name type="scientific">Ditylum brightwellii</name>
    <dbReference type="NCBI Taxonomy" id="49249"/>
    <lineage>
        <taxon>Eukaryota</taxon>
        <taxon>Sar</taxon>
        <taxon>Stramenopiles</taxon>
        <taxon>Ochrophyta</taxon>
        <taxon>Bacillariophyta</taxon>
        <taxon>Mediophyceae</taxon>
        <taxon>Lithodesmiophycidae</taxon>
        <taxon>Lithodesmiales</taxon>
        <taxon>Lithodesmiaceae</taxon>
        <taxon>Ditylum</taxon>
    </lineage>
</organism>
<gene>
    <name evidence="9" type="ORF">DBRI1063_LOCUS4601</name>
</gene>
<keyword evidence="4" id="KW-0067">ATP-binding</keyword>
<evidence type="ECO:0000256" key="7">
    <source>
        <dbReference type="SAM" id="MobiDB-lite"/>
    </source>
</evidence>
<dbReference type="InterPro" id="IPR011009">
    <property type="entry name" value="Kinase-like_dom_sf"/>
</dbReference>
<dbReference type="SUPFAM" id="SSF56112">
    <property type="entry name" value="Protein kinase-like (PK-like)"/>
    <property type="match status" value="1"/>
</dbReference>
<name>A0A7S1YSP4_9STRA</name>
<reference evidence="9" key="1">
    <citation type="submission" date="2021-01" db="EMBL/GenBank/DDBJ databases">
        <authorList>
            <person name="Corre E."/>
            <person name="Pelletier E."/>
            <person name="Niang G."/>
            <person name="Scheremetjew M."/>
            <person name="Finn R."/>
            <person name="Kale V."/>
            <person name="Holt S."/>
            <person name="Cochrane G."/>
            <person name="Meng A."/>
            <person name="Brown T."/>
            <person name="Cohen L."/>
        </authorList>
    </citation>
    <scope>NUCLEOTIDE SEQUENCE</scope>
    <source>
        <strain evidence="9">Pop2</strain>
    </source>
</reference>
<proteinExistence type="predicted"/>
<dbReference type="SMART" id="SM00220">
    <property type="entry name" value="S_TKc"/>
    <property type="match status" value="1"/>
</dbReference>
<dbReference type="Gene3D" id="1.10.510.10">
    <property type="entry name" value="Transferase(Phosphotransferase) domain 1"/>
    <property type="match status" value="1"/>
</dbReference>
<dbReference type="PANTHER" id="PTHR44329:SF288">
    <property type="entry name" value="MITOGEN-ACTIVATED PROTEIN KINASE KINASE KINASE 20"/>
    <property type="match status" value="1"/>
</dbReference>
<dbReference type="InterPro" id="IPR051681">
    <property type="entry name" value="Ser/Thr_Kinases-Pseudokinases"/>
</dbReference>
<keyword evidence="2" id="KW-0547">Nucleotide-binding</keyword>
<feature type="active site" description="Proton acceptor" evidence="5">
    <location>
        <position position="253"/>
    </location>
</feature>